<dbReference type="AlphaFoldDB" id="A0A4S2KRK9"/>
<comment type="caution">
    <text evidence="3">The sequence shown here is derived from an EMBL/GenBank/DDBJ whole genome shotgun (WGS) entry which is preliminary data.</text>
</comment>
<keyword evidence="2" id="KW-0812">Transmembrane</keyword>
<accession>A0A4S2KRK9</accession>
<evidence type="ECO:0000256" key="1">
    <source>
        <dbReference type="SAM" id="MobiDB-lite"/>
    </source>
</evidence>
<evidence type="ECO:0000313" key="3">
    <source>
        <dbReference type="EMBL" id="TGZ50719.1"/>
    </source>
</evidence>
<proteinExistence type="predicted"/>
<dbReference type="Proteomes" id="UP000310200">
    <property type="component" value="Unassembled WGS sequence"/>
</dbReference>
<feature type="transmembrane region" description="Helical" evidence="2">
    <location>
        <begin position="122"/>
        <end position="145"/>
    </location>
</feature>
<evidence type="ECO:0000313" key="4">
    <source>
        <dbReference type="Proteomes" id="UP000310200"/>
    </source>
</evidence>
<feature type="compositionally biased region" description="Basic residues" evidence="1">
    <location>
        <begin position="333"/>
        <end position="343"/>
    </location>
</feature>
<keyword evidence="2" id="KW-0472">Membrane</keyword>
<keyword evidence="2" id="KW-1133">Transmembrane helix</keyword>
<sequence>MREYRCNVELRAPTLRAPASSSFVTFEILLNHDVYTPLRTRTILPRERADKLRVERSSLTIDQTASVRARSYFCLMMAECFILISRLLSAEVGAEADNGHRREVTLTADRFRSKRDKDVDQILINSPVLVISVVVISITHSPLLLNENIPDTDQRCVLLREARQNFTLVRTVVVHIRLPRSWREVKCAISVVAGTNDTAEKYARERKEMVKDDERGGRRIEDEEEEFCTRGKEAEMREGRLLRKVECECADAERTPNRLLEVNPGRLVAHTREEEEGGRLGGYTGKASQPAVETVSSPAAPGAAGKTRCWDGEGPWDVGRRRRQRRGKDERKQRGRGVRGPRGARRERCLVVGQGGKVGAARRDLLGMSEWADSTHSKDFPPRKLRCVYGIHTYRVIQKRWYPVVVVAFSGIVTITAIGESPASTRAINDVIISDFGLRNWRGEAEHPLYRAPLPPRSFRSAYKHIRKMPVDTFVEAERISNSRSKCSVRRNWAKIARPPGQRNWPPGILDTNYTWIQQSVTFHVDFMNWYMVERWRERWDERGQIAKQ</sequence>
<keyword evidence="4" id="KW-1185">Reference proteome</keyword>
<organism evidence="3 4">
    <name type="scientific">Temnothorax longispinosus</name>
    <dbReference type="NCBI Taxonomy" id="300112"/>
    <lineage>
        <taxon>Eukaryota</taxon>
        <taxon>Metazoa</taxon>
        <taxon>Ecdysozoa</taxon>
        <taxon>Arthropoda</taxon>
        <taxon>Hexapoda</taxon>
        <taxon>Insecta</taxon>
        <taxon>Pterygota</taxon>
        <taxon>Neoptera</taxon>
        <taxon>Endopterygota</taxon>
        <taxon>Hymenoptera</taxon>
        <taxon>Apocrita</taxon>
        <taxon>Aculeata</taxon>
        <taxon>Formicoidea</taxon>
        <taxon>Formicidae</taxon>
        <taxon>Myrmicinae</taxon>
        <taxon>Temnothorax</taxon>
    </lineage>
</organism>
<reference evidence="3 4" key="1">
    <citation type="journal article" date="2019" name="Philos. Trans. R. Soc. Lond., B, Biol. Sci.">
        <title>Ant behaviour and brain gene expression of defending hosts depend on the ecological success of the intruding social parasite.</title>
        <authorList>
            <person name="Kaur R."/>
            <person name="Stoldt M."/>
            <person name="Jongepier E."/>
            <person name="Feldmeyer B."/>
            <person name="Menzel F."/>
            <person name="Bornberg-Bauer E."/>
            <person name="Foitzik S."/>
        </authorList>
    </citation>
    <scope>NUCLEOTIDE SEQUENCE [LARGE SCALE GENOMIC DNA]</scope>
    <source>
        <tissue evidence="3">Whole body</tissue>
    </source>
</reference>
<gene>
    <name evidence="3" type="ORF">DBV15_06926</name>
</gene>
<evidence type="ECO:0000256" key="2">
    <source>
        <dbReference type="SAM" id="Phobius"/>
    </source>
</evidence>
<protein>
    <submittedName>
        <fullName evidence="3">Uncharacterized protein</fullName>
    </submittedName>
</protein>
<dbReference type="EMBL" id="QBLH01001897">
    <property type="protein sequence ID" value="TGZ50719.1"/>
    <property type="molecule type" value="Genomic_DNA"/>
</dbReference>
<name>A0A4S2KRK9_9HYME</name>
<feature type="region of interest" description="Disordered" evidence="1">
    <location>
        <begin position="272"/>
        <end position="343"/>
    </location>
</feature>